<dbReference type="InterPro" id="IPR055429">
    <property type="entry name" value="TRAPPC13_M"/>
</dbReference>
<dbReference type="Proteomes" id="UP000887581">
    <property type="component" value="Unplaced"/>
</dbReference>
<evidence type="ECO:0000259" key="2">
    <source>
        <dbReference type="Pfam" id="PF06159"/>
    </source>
</evidence>
<dbReference type="InterPro" id="IPR010378">
    <property type="entry name" value="TRAPPC13"/>
</dbReference>
<sequence length="501" mass="56960">MIDLKVLDVSECLNVKVYIHDLECWRDIQSNELKYCKLIFLTMAEATKEQILTLKVMRLARPKFYESICTPVDPADTTSELIGSALCRLTGQEAADIPVGKYLMAPQKFELQFLCSLAHKIAFTMVKPFLKTDLQTTSQRNALLSKLQEANAVLEPGKCLGEVISHEIKEIGQHILVCAVSYKTPQDEMYFRKFFKFPVTKPIDVRTKFYNAENNDVYLEAQIQNTSELPMVLEKVTLEPSNFYISSEISPPETENETMEQSYLNPTDIRQYLFCLKPKMTDYSLNYFRKGTSIGKLDMVWRTSMGERGRLQTSALQRMAPGYGDLRLTIEKIPAKVTVLQPFVMVCRLHNCSERSLDLVLTLDDKLQPNIAFCSTSGVELGQLPPNSTTDFCLELLPLTPGLQSLSGIRVTDTFLRRTYEHDDIAQSSKQKARKQMCGTFGLPAVSQPSAHLPSCFIHKKCKEVYLSSKNVSQDTREWIKNENEYKQTKIDFTTSSANEC</sequence>
<evidence type="ECO:0000259" key="3">
    <source>
        <dbReference type="Pfam" id="PF23643"/>
    </source>
</evidence>
<dbReference type="Pfam" id="PF06159">
    <property type="entry name" value="TRAPPC13_N"/>
    <property type="match status" value="1"/>
</dbReference>
<dbReference type="PANTHER" id="PTHR13134:SF3">
    <property type="entry name" value="TRAFFICKING PROTEIN PARTICLE COMPLEX SUBUNIT 13"/>
    <property type="match status" value="1"/>
</dbReference>
<evidence type="ECO:0000313" key="5">
    <source>
        <dbReference type="Proteomes" id="UP000887581"/>
    </source>
</evidence>
<dbReference type="PANTHER" id="PTHR13134">
    <property type="entry name" value="TRAFFICKING PROTEIN PARTICLE COMPLEX SUBUNIT 13"/>
    <property type="match status" value="1"/>
</dbReference>
<feature type="domain" description="Trafficking protein particle complex subunit 13 middle" evidence="4">
    <location>
        <begin position="203"/>
        <end position="321"/>
    </location>
</feature>
<proteinExistence type="inferred from homology"/>
<reference evidence="6" key="1">
    <citation type="submission" date="2022-11" db="UniProtKB">
        <authorList>
            <consortium name="WormBaseParasite"/>
        </authorList>
    </citation>
    <scope>IDENTIFICATION</scope>
</reference>
<keyword evidence="5" id="KW-1185">Reference proteome</keyword>
<dbReference type="Pfam" id="PF23647">
    <property type="entry name" value="TRAPPC13_M"/>
    <property type="match status" value="1"/>
</dbReference>
<name>A0A915Q0Q9_9BILA</name>
<evidence type="ECO:0000313" key="6">
    <source>
        <dbReference type="WBParaSite" id="sdigi.contig42.g2709.t1"/>
    </source>
</evidence>
<evidence type="ECO:0000256" key="1">
    <source>
        <dbReference type="ARBA" id="ARBA00010785"/>
    </source>
</evidence>
<feature type="domain" description="Trafficking protein particle complex subunit 13 N-terminal" evidence="2">
    <location>
        <begin position="51"/>
        <end position="199"/>
    </location>
</feature>
<dbReference type="GO" id="GO:1990072">
    <property type="term" value="C:TRAPPIII protein complex"/>
    <property type="evidence" value="ECO:0007669"/>
    <property type="project" value="TreeGrafter"/>
</dbReference>
<dbReference type="InterPro" id="IPR055427">
    <property type="entry name" value="TRAPPC13_N"/>
</dbReference>
<protein>
    <submittedName>
        <fullName evidence="6">Trafficking protein particle complex subunit 13</fullName>
    </submittedName>
</protein>
<dbReference type="InterPro" id="IPR055428">
    <property type="entry name" value="TRAPPC13_C"/>
</dbReference>
<feature type="domain" description="Trafficking protein particle complex subunit 13 C-terminal" evidence="3">
    <location>
        <begin position="334"/>
        <end position="427"/>
    </location>
</feature>
<dbReference type="Pfam" id="PF23643">
    <property type="entry name" value="TRAPPC13_C"/>
    <property type="match status" value="1"/>
</dbReference>
<organism evidence="5 6">
    <name type="scientific">Setaria digitata</name>
    <dbReference type="NCBI Taxonomy" id="48799"/>
    <lineage>
        <taxon>Eukaryota</taxon>
        <taxon>Metazoa</taxon>
        <taxon>Ecdysozoa</taxon>
        <taxon>Nematoda</taxon>
        <taxon>Chromadorea</taxon>
        <taxon>Rhabditida</taxon>
        <taxon>Spirurina</taxon>
        <taxon>Spiruromorpha</taxon>
        <taxon>Filarioidea</taxon>
        <taxon>Setariidae</taxon>
        <taxon>Setaria</taxon>
    </lineage>
</organism>
<evidence type="ECO:0000259" key="4">
    <source>
        <dbReference type="Pfam" id="PF23647"/>
    </source>
</evidence>
<dbReference type="WBParaSite" id="sdigi.contig42.g2709.t1">
    <property type="protein sequence ID" value="sdigi.contig42.g2709.t1"/>
    <property type="gene ID" value="sdigi.contig42.g2709"/>
</dbReference>
<comment type="similarity">
    <text evidence="1">Belongs to the TRAPPC13 family.</text>
</comment>
<dbReference type="AlphaFoldDB" id="A0A915Q0Q9"/>
<accession>A0A915Q0Q9</accession>